<keyword evidence="10" id="KW-1185">Reference proteome</keyword>
<keyword evidence="3" id="KW-1003">Cell membrane</keyword>
<evidence type="ECO:0008006" key="11">
    <source>
        <dbReference type="Google" id="ProtNLM"/>
    </source>
</evidence>
<organism evidence="9 10">
    <name type="scientific">Micromonospora maris</name>
    <dbReference type="NCBI Taxonomy" id="1003110"/>
    <lineage>
        <taxon>Bacteria</taxon>
        <taxon>Bacillati</taxon>
        <taxon>Actinomycetota</taxon>
        <taxon>Actinomycetes</taxon>
        <taxon>Micromonosporales</taxon>
        <taxon>Micromonosporaceae</taxon>
        <taxon>Micromonospora</taxon>
    </lineage>
</organism>
<name>A0A9X0HZG8_9ACTN</name>
<dbReference type="EMBL" id="LMWI01000002">
    <property type="protein sequence ID" value="KUJ43936.1"/>
    <property type="molecule type" value="Genomic_DNA"/>
</dbReference>
<feature type="transmembrane region" description="Helical" evidence="8">
    <location>
        <begin position="284"/>
        <end position="303"/>
    </location>
</feature>
<evidence type="ECO:0000256" key="3">
    <source>
        <dbReference type="ARBA" id="ARBA00022475"/>
    </source>
</evidence>
<protein>
    <recommendedName>
        <fullName evidence="11">ABC transporter permease</fullName>
    </recommendedName>
</protein>
<dbReference type="GO" id="GO:0022857">
    <property type="term" value="F:transmembrane transporter activity"/>
    <property type="evidence" value="ECO:0007669"/>
    <property type="project" value="InterPro"/>
</dbReference>
<evidence type="ECO:0000256" key="2">
    <source>
        <dbReference type="ARBA" id="ARBA00022448"/>
    </source>
</evidence>
<feature type="transmembrane region" description="Helical" evidence="8">
    <location>
        <begin position="58"/>
        <end position="78"/>
    </location>
</feature>
<feature type="transmembrane region" description="Helical" evidence="8">
    <location>
        <begin position="136"/>
        <end position="156"/>
    </location>
</feature>
<feature type="transmembrane region" description="Helical" evidence="8">
    <location>
        <begin position="260"/>
        <end position="277"/>
    </location>
</feature>
<dbReference type="OMA" id="GLINYGM"/>
<dbReference type="InterPro" id="IPR001851">
    <property type="entry name" value="ABC_transp_permease"/>
</dbReference>
<dbReference type="Pfam" id="PF02653">
    <property type="entry name" value="BPD_transp_2"/>
    <property type="match status" value="1"/>
</dbReference>
<accession>A0A9X0HZG8</accession>
<keyword evidence="4" id="KW-0997">Cell inner membrane</keyword>
<feature type="transmembrane region" description="Helical" evidence="8">
    <location>
        <begin position="176"/>
        <end position="198"/>
    </location>
</feature>
<evidence type="ECO:0000256" key="5">
    <source>
        <dbReference type="ARBA" id="ARBA00022692"/>
    </source>
</evidence>
<dbReference type="AlphaFoldDB" id="A0A9X0HZG8"/>
<feature type="transmembrane region" description="Helical" evidence="8">
    <location>
        <begin position="309"/>
        <end position="331"/>
    </location>
</feature>
<dbReference type="Proteomes" id="UP000053246">
    <property type="component" value="Unassembled WGS sequence"/>
</dbReference>
<keyword evidence="7 8" id="KW-0472">Membrane</keyword>
<feature type="transmembrane region" description="Helical" evidence="8">
    <location>
        <begin position="229"/>
        <end position="248"/>
    </location>
</feature>
<feature type="transmembrane region" description="Helical" evidence="8">
    <location>
        <begin position="29"/>
        <end position="52"/>
    </location>
</feature>
<keyword evidence="2" id="KW-0813">Transport</keyword>
<comment type="subcellular location">
    <subcellularLocation>
        <location evidence="1">Cell membrane</location>
        <topology evidence="1">Multi-pass membrane protein</topology>
    </subcellularLocation>
</comment>
<evidence type="ECO:0000256" key="8">
    <source>
        <dbReference type="SAM" id="Phobius"/>
    </source>
</evidence>
<evidence type="ECO:0000256" key="7">
    <source>
        <dbReference type="ARBA" id="ARBA00023136"/>
    </source>
</evidence>
<dbReference type="PANTHER" id="PTHR32196">
    <property type="entry name" value="ABC TRANSPORTER PERMEASE PROTEIN YPHD-RELATED-RELATED"/>
    <property type="match status" value="1"/>
</dbReference>
<dbReference type="PANTHER" id="PTHR32196:SF21">
    <property type="entry name" value="ABC TRANSPORTER PERMEASE PROTEIN YPHD-RELATED"/>
    <property type="match status" value="1"/>
</dbReference>
<dbReference type="RefSeq" id="WP_013733072.1">
    <property type="nucleotide sequence ID" value="NZ_LMWI01000002.1"/>
</dbReference>
<feature type="transmembrane region" description="Helical" evidence="8">
    <location>
        <begin position="85"/>
        <end position="104"/>
    </location>
</feature>
<proteinExistence type="predicted"/>
<feature type="transmembrane region" description="Helical" evidence="8">
    <location>
        <begin position="110"/>
        <end position="129"/>
    </location>
</feature>
<gene>
    <name evidence="9" type="ORF">ADL17_11830</name>
</gene>
<evidence type="ECO:0000256" key="4">
    <source>
        <dbReference type="ARBA" id="ARBA00022519"/>
    </source>
</evidence>
<sequence>MTTLTTERASATTDRISALRIRILRDPSFGILVLLVVVSVVMAFVEPTFATAGNLTNIINAMITVSFLAIGMTVVLIAGGLDLSVGSVMALTAGVVASCLNNGMPLAVAFLAALAVGAGIGLINGLLITKLGIPDFIATLAMLGLAGGLLLYWTAGVPVLGYMTNAYYYIGGLRQLIGPITVPMLLVVAVGIAVSVFLRRTTYGVKFYAVGSSATGAMNAGIRVDRIKIAAYVISGLMAAIAGIHIAGRTTTVPPLIGNGYEISAIAAAVIGGASLFGGKGRVIGALVGALTLTLTRNIINLTGVESSWQAVVTGLVLIIAVLANQAWSGIARSIGAARR</sequence>
<evidence type="ECO:0000256" key="1">
    <source>
        <dbReference type="ARBA" id="ARBA00004651"/>
    </source>
</evidence>
<reference evidence="9 10" key="1">
    <citation type="submission" date="2015-10" db="EMBL/GenBank/DDBJ databases">
        <authorList>
            <person name="Ju K.-S."/>
            <person name="Doroghazi J.R."/>
            <person name="Metcalf W.W."/>
        </authorList>
    </citation>
    <scope>NUCLEOTIDE SEQUENCE [LARGE SCALE GENOMIC DNA]</scope>
    <source>
        <strain evidence="9 10">NRRL B-24793</strain>
    </source>
</reference>
<evidence type="ECO:0000256" key="6">
    <source>
        <dbReference type="ARBA" id="ARBA00022989"/>
    </source>
</evidence>
<dbReference type="CDD" id="cd06579">
    <property type="entry name" value="TM_PBP1_transp_AraH_like"/>
    <property type="match status" value="1"/>
</dbReference>
<dbReference type="GO" id="GO:0005886">
    <property type="term" value="C:plasma membrane"/>
    <property type="evidence" value="ECO:0007669"/>
    <property type="project" value="UniProtKB-SubCell"/>
</dbReference>
<keyword evidence="5 8" id="KW-0812">Transmembrane</keyword>
<keyword evidence="6 8" id="KW-1133">Transmembrane helix</keyword>
<comment type="caution">
    <text evidence="9">The sequence shown here is derived from an EMBL/GenBank/DDBJ whole genome shotgun (WGS) entry which is preliminary data.</text>
</comment>
<evidence type="ECO:0000313" key="9">
    <source>
        <dbReference type="EMBL" id="KUJ43936.1"/>
    </source>
</evidence>
<evidence type="ECO:0000313" key="10">
    <source>
        <dbReference type="Proteomes" id="UP000053246"/>
    </source>
</evidence>